<dbReference type="PROSITE" id="PS50178">
    <property type="entry name" value="ZF_FYVE"/>
    <property type="match status" value="1"/>
</dbReference>
<dbReference type="InterPro" id="IPR001995">
    <property type="entry name" value="Peptidase_A2_cat"/>
</dbReference>
<dbReference type="EMBL" id="BFEA01000431">
    <property type="protein sequence ID" value="GBG83186.1"/>
    <property type="molecule type" value="Genomic_DNA"/>
</dbReference>
<dbReference type="PROSITE" id="PS50175">
    <property type="entry name" value="ASP_PROT_RETROV"/>
    <property type="match status" value="1"/>
</dbReference>
<dbReference type="GO" id="GO:0008270">
    <property type="term" value="F:zinc ion binding"/>
    <property type="evidence" value="ECO:0007669"/>
    <property type="project" value="UniProtKB-KW"/>
</dbReference>
<keyword evidence="2 5" id="KW-0863">Zinc-finger</keyword>
<dbReference type="Gene3D" id="3.30.40.10">
    <property type="entry name" value="Zinc/RING finger domain, C3HC4 (zinc finger)"/>
    <property type="match status" value="1"/>
</dbReference>
<evidence type="ECO:0000256" key="5">
    <source>
        <dbReference type="PROSITE-ProRule" id="PRU00091"/>
    </source>
</evidence>
<comment type="caution">
    <text evidence="9">The sequence shown here is derived from an EMBL/GenBank/DDBJ whole genome shotgun (WGS) entry which is preliminary data.</text>
</comment>
<sequence length="324" mass="34411">MANSAISGGSAADPPPFQDAANCGICNCTFNVFRRKHHCRSCGKTVCGEHSSNTKVLPQFGMSTPVRVCDTCFEMPSIDTSLSREQSASNLETTLSDAEPLETENEVRRISTRTKADAVVASLRLTNDVRGASDSSDSQASAIECRCHMPLCICEPVGPPREAPAAQVVPAPRLRRAGSVTGRVKTAGATEQRSAPEQRAPTNPGMPSLFFTKEQSNTSSTTQTAPQQFEPNGEGMKDAVKANDVEAVKKLLEQGTDPRYCDKQGMTLLHVASVFNRTEIVNLLMDAGADPTVKNAQAMAVSSTTAASAWRLGIACSVRSVSGS</sequence>
<organism evidence="9 10">
    <name type="scientific">Chara braunii</name>
    <name type="common">Braun's stonewort</name>
    <dbReference type="NCBI Taxonomy" id="69332"/>
    <lineage>
        <taxon>Eukaryota</taxon>
        <taxon>Viridiplantae</taxon>
        <taxon>Streptophyta</taxon>
        <taxon>Charophyceae</taxon>
        <taxon>Charales</taxon>
        <taxon>Characeae</taxon>
        <taxon>Chara</taxon>
    </lineage>
</organism>
<proteinExistence type="predicted"/>
<dbReference type="Pfam" id="PF01363">
    <property type="entry name" value="FYVE"/>
    <property type="match status" value="1"/>
</dbReference>
<accession>A0A388LLH0</accession>
<dbReference type="InterPro" id="IPR036770">
    <property type="entry name" value="Ankyrin_rpt-contain_sf"/>
</dbReference>
<feature type="domain" description="Peptidase A2" evidence="7">
    <location>
        <begin position="281"/>
        <end position="324"/>
    </location>
</feature>
<evidence type="ECO:0008006" key="11">
    <source>
        <dbReference type="Google" id="ProtNLM"/>
    </source>
</evidence>
<evidence type="ECO:0000256" key="2">
    <source>
        <dbReference type="ARBA" id="ARBA00022771"/>
    </source>
</evidence>
<dbReference type="Proteomes" id="UP000265515">
    <property type="component" value="Unassembled WGS sequence"/>
</dbReference>
<feature type="domain" description="FYVE-type" evidence="8">
    <location>
        <begin position="17"/>
        <end position="77"/>
    </location>
</feature>
<dbReference type="InterPro" id="IPR002110">
    <property type="entry name" value="Ankyrin_rpt"/>
</dbReference>
<evidence type="ECO:0000259" key="8">
    <source>
        <dbReference type="PROSITE" id="PS50178"/>
    </source>
</evidence>
<dbReference type="OMA" id="CTFTTFR"/>
<dbReference type="GO" id="GO:0043130">
    <property type="term" value="F:ubiquitin binding"/>
    <property type="evidence" value="ECO:0007669"/>
    <property type="project" value="TreeGrafter"/>
</dbReference>
<dbReference type="SMART" id="SM00248">
    <property type="entry name" value="ANK"/>
    <property type="match status" value="2"/>
</dbReference>
<dbReference type="GO" id="GO:0032266">
    <property type="term" value="F:phosphatidylinositol-3-phosphate binding"/>
    <property type="evidence" value="ECO:0007669"/>
    <property type="project" value="TreeGrafter"/>
</dbReference>
<evidence type="ECO:0000256" key="1">
    <source>
        <dbReference type="ARBA" id="ARBA00022723"/>
    </source>
</evidence>
<evidence type="ECO:0000256" key="4">
    <source>
        <dbReference type="PROSITE-ProRule" id="PRU00023"/>
    </source>
</evidence>
<dbReference type="InterPro" id="IPR011011">
    <property type="entry name" value="Znf_FYVE_PHD"/>
</dbReference>
<name>A0A388LLH0_CHABU</name>
<dbReference type="GO" id="GO:0004190">
    <property type="term" value="F:aspartic-type endopeptidase activity"/>
    <property type="evidence" value="ECO:0007669"/>
    <property type="project" value="InterPro"/>
</dbReference>
<dbReference type="InterPro" id="IPR000306">
    <property type="entry name" value="Znf_FYVE"/>
</dbReference>
<gene>
    <name evidence="9" type="ORF">CBR_g36802</name>
</gene>
<keyword evidence="4" id="KW-0040">ANK repeat</keyword>
<dbReference type="SUPFAM" id="SSF48403">
    <property type="entry name" value="Ankyrin repeat"/>
    <property type="match status" value="1"/>
</dbReference>
<dbReference type="Pfam" id="PF12796">
    <property type="entry name" value="Ank_2"/>
    <property type="match status" value="1"/>
</dbReference>
<dbReference type="GO" id="GO:0033565">
    <property type="term" value="C:ESCRT-0 complex"/>
    <property type="evidence" value="ECO:0007669"/>
    <property type="project" value="TreeGrafter"/>
</dbReference>
<dbReference type="InterPro" id="IPR013083">
    <property type="entry name" value="Znf_RING/FYVE/PHD"/>
</dbReference>
<feature type="region of interest" description="Disordered" evidence="6">
    <location>
        <begin position="179"/>
        <end position="235"/>
    </location>
</feature>
<evidence type="ECO:0000256" key="6">
    <source>
        <dbReference type="SAM" id="MobiDB-lite"/>
    </source>
</evidence>
<dbReference type="SMART" id="SM00064">
    <property type="entry name" value="FYVE"/>
    <property type="match status" value="1"/>
</dbReference>
<keyword evidence="1" id="KW-0479">Metal-binding</keyword>
<dbReference type="Gramene" id="GBG83186">
    <property type="protein sequence ID" value="GBG83186"/>
    <property type="gene ID" value="CBR_g36802"/>
</dbReference>
<feature type="repeat" description="ANK" evidence="4">
    <location>
        <begin position="264"/>
        <end position="296"/>
    </location>
</feature>
<dbReference type="GO" id="GO:0043328">
    <property type="term" value="P:protein transport to vacuole involved in ubiquitin-dependent protein catabolic process via the multivesicular body sorting pathway"/>
    <property type="evidence" value="ECO:0007669"/>
    <property type="project" value="TreeGrafter"/>
</dbReference>
<dbReference type="GO" id="GO:0006623">
    <property type="term" value="P:protein targeting to vacuole"/>
    <property type="evidence" value="ECO:0007669"/>
    <property type="project" value="TreeGrafter"/>
</dbReference>
<dbReference type="InterPro" id="IPR017455">
    <property type="entry name" value="Znf_FYVE-rel"/>
</dbReference>
<dbReference type="CDD" id="cd15760">
    <property type="entry name" value="FYVE_scVPS27p_like"/>
    <property type="match status" value="1"/>
</dbReference>
<dbReference type="SUPFAM" id="SSF57903">
    <property type="entry name" value="FYVE/PHD zinc finger"/>
    <property type="match status" value="1"/>
</dbReference>
<dbReference type="STRING" id="69332.A0A388LLH0"/>
<feature type="compositionally biased region" description="Polar residues" evidence="6">
    <location>
        <begin position="213"/>
        <end position="230"/>
    </location>
</feature>
<dbReference type="PROSITE" id="PS50297">
    <property type="entry name" value="ANK_REP_REGION"/>
    <property type="match status" value="1"/>
</dbReference>
<dbReference type="OrthoDB" id="194358at2759"/>
<dbReference type="PANTHER" id="PTHR47794:SF1">
    <property type="entry name" value="VACUOLAR PROTEIN SORTING-ASSOCIATED PROTEIN 27"/>
    <property type="match status" value="1"/>
</dbReference>
<reference evidence="9 10" key="1">
    <citation type="journal article" date="2018" name="Cell">
        <title>The Chara Genome: Secondary Complexity and Implications for Plant Terrestrialization.</title>
        <authorList>
            <person name="Nishiyama T."/>
            <person name="Sakayama H."/>
            <person name="Vries J.D."/>
            <person name="Buschmann H."/>
            <person name="Saint-Marcoux D."/>
            <person name="Ullrich K.K."/>
            <person name="Haas F.B."/>
            <person name="Vanderstraeten L."/>
            <person name="Becker D."/>
            <person name="Lang D."/>
            <person name="Vosolsobe S."/>
            <person name="Rombauts S."/>
            <person name="Wilhelmsson P.K.I."/>
            <person name="Janitza P."/>
            <person name="Kern R."/>
            <person name="Heyl A."/>
            <person name="Rumpler F."/>
            <person name="Villalobos L.I.A.C."/>
            <person name="Clay J.M."/>
            <person name="Skokan R."/>
            <person name="Toyoda A."/>
            <person name="Suzuki Y."/>
            <person name="Kagoshima H."/>
            <person name="Schijlen E."/>
            <person name="Tajeshwar N."/>
            <person name="Catarino B."/>
            <person name="Hetherington A.J."/>
            <person name="Saltykova A."/>
            <person name="Bonnot C."/>
            <person name="Breuninger H."/>
            <person name="Symeonidi A."/>
            <person name="Radhakrishnan G.V."/>
            <person name="Van Nieuwerburgh F."/>
            <person name="Deforce D."/>
            <person name="Chang C."/>
            <person name="Karol K.G."/>
            <person name="Hedrich R."/>
            <person name="Ulvskov P."/>
            <person name="Glockner G."/>
            <person name="Delwiche C.F."/>
            <person name="Petrasek J."/>
            <person name="Van de Peer Y."/>
            <person name="Friml J."/>
            <person name="Beilby M."/>
            <person name="Dolan L."/>
            <person name="Kohara Y."/>
            <person name="Sugano S."/>
            <person name="Fujiyama A."/>
            <person name="Delaux P.-M."/>
            <person name="Quint M."/>
            <person name="TheiBen G."/>
            <person name="Hagemann M."/>
            <person name="Harholt J."/>
            <person name="Dunand C."/>
            <person name="Zachgo S."/>
            <person name="Langdale J."/>
            <person name="Maumus F."/>
            <person name="Straeten D.V.D."/>
            <person name="Gould S.B."/>
            <person name="Rensing S.A."/>
        </authorList>
    </citation>
    <scope>NUCLEOTIDE SEQUENCE [LARGE SCALE GENOMIC DNA]</scope>
    <source>
        <strain evidence="9 10">S276</strain>
    </source>
</reference>
<dbReference type="PROSITE" id="PS50088">
    <property type="entry name" value="ANK_REPEAT"/>
    <property type="match status" value="1"/>
</dbReference>
<keyword evidence="10" id="KW-1185">Reference proteome</keyword>
<dbReference type="Gene3D" id="1.25.40.20">
    <property type="entry name" value="Ankyrin repeat-containing domain"/>
    <property type="match status" value="1"/>
</dbReference>
<evidence type="ECO:0000259" key="7">
    <source>
        <dbReference type="PROSITE" id="PS50175"/>
    </source>
</evidence>
<dbReference type="AlphaFoldDB" id="A0A388LLH0"/>
<evidence type="ECO:0000256" key="3">
    <source>
        <dbReference type="ARBA" id="ARBA00022833"/>
    </source>
</evidence>
<evidence type="ECO:0000313" key="9">
    <source>
        <dbReference type="EMBL" id="GBG83186.1"/>
    </source>
</evidence>
<dbReference type="PANTHER" id="PTHR47794">
    <property type="entry name" value="VACUOLAR PROTEIN SORTING-ASSOCIATED PROTEIN 27"/>
    <property type="match status" value="1"/>
</dbReference>
<evidence type="ECO:0000313" key="10">
    <source>
        <dbReference type="Proteomes" id="UP000265515"/>
    </source>
</evidence>
<protein>
    <recommendedName>
        <fullName evidence="11">FYVE-type domain-containing protein</fullName>
    </recommendedName>
</protein>
<keyword evidence="3" id="KW-0862">Zinc</keyword>